<evidence type="ECO:0000256" key="12">
    <source>
        <dbReference type="ARBA" id="ARBA00047283"/>
    </source>
</evidence>
<dbReference type="InterPro" id="IPR004573">
    <property type="entry name" value="rRNA_ssu_MeTfrase_B"/>
</dbReference>
<dbReference type="PANTHER" id="PTHR22807">
    <property type="entry name" value="NOP2 YEAST -RELATED NOL1/NOP2/FMU SUN DOMAIN-CONTAINING"/>
    <property type="match status" value="1"/>
</dbReference>
<dbReference type="Pfam" id="PF01189">
    <property type="entry name" value="Methyltr_RsmB-F"/>
    <property type="match status" value="1"/>
</dbReference>
<dbReference type="InterPro" id="IPR001678">
    <property type="entry name" value="MeTrfase_RsmB-F_NOP2_dom"/>
</dbReference>
<keyword evidence="4" id="KW-0963">Cytoplasm</keyword>
<feature type="binding site" evidence="13">
    <location>
        <begin position="264"/>
        <end position="270"/>
    </location>
    <ligand>
        <name>S-adenosyl-L-methionine</name>
        <dbReference type="ChEBI" id="CHEBI:59789"/>
    </ligand>
</feature>
<dbReference type="Proteomes" id="UP000030437">
    <property type="component" value="Unassembled WGS sequence"/>
</dbReference>
<evidence type="ECO:0000256" key="5">
    <source>
        <dbReference type="ARBA" id="ARBA00022552"/>
    </source>
</evidence>
<dbReference type="GO" id="GO:0008649">
    <property type="term" value="F:rRNA methyltransferase activity"/>
    <property type="evidence" value="ECO:0007669"/>
    <property type="project" value="InterPro"/>
</dbReference>
<keyword evidence="8 13" id="KW-0949">S-adenosyl-L-methionine</keyword>
<dbReference type="InterPro" id="IPR011023">
    <property type="entry name" value="Nop2p"/>
</dbReference>
<feature type="binding site" evidence="13">
    <location>
        <position position="334"/>
    </location>
    <ligand>
        <name>S-adenosyl-L-methionine</name>
        <dbReference type="ChEBI" id="CHEBI:59789"/>
    </ligand>
</feature>
<evidence type="ECO:0000256" key="1">
    <source>
        <dbReference type="ARBA" id="ARBA00002724"/>
    </source>
</evidence>
<dbReference type="CDD" id="cd02440">
    <property type="entry name" value="AdoMet_MTases"/>
    <property type="match status" value="1"/>
</dbReference>
<evidence type="ECO:0000313" key="16">
    <source>
        <dbReference type="Proteomes" id="UP000030437"/>
    </source>
</evidence>
<dbReference type="FunFam" id="3.30.70.1170:FF:000003">
    <property type="entry name" value="16S rRNA (Cytosine(967)-C(5))-methyltransferase RsmB"/>
    <property type="match status" value="1"/>
</dbReference>
<comment type="function">
    <text evidence="1">Specifically methylates the cytosine at position 967 (m5C967) of 16S rRNA.</text>
</comment>
<dbReference type="PROSITE" id="PS51686">
    <property type="entry name" value="SAM_MT_RSMB_NOP"/>
    <property type="match status" value="1"/>
</dbReference>
<evidence type="ECO:0000256" key="4">
    <source>
        <dbReference type="ARBA" id="ARBA00022490"/>
    </source>
</evidence>
<protein>
    <recommendedName>
        <fullName evidence="3">16S rRNA (cytosine(967)-C(5))-methyltransferase</fullName>
        <ecNumber evidence="3">2.1.1.176</ecNumber>
    </recommendedName>
    <alternativeName>
        <fullName evidence="10">16S rRNA m5C967 methyltransferase</fullName>
    </alternativeName>
    <alternativeName>
        <fullName evidence="11">rRNA (cytosine-C(5)-)-methyltransferase RsmB</fullName>
    </alternativeName>
</protein>
<dbReference type="NCBIfam" id="TIGR00446">
    <property type="entry name" value="nop2p"/>
    <property type="match status" value="1"/>
</dbReference>
<dbReference type="InterPro" id="IPR029063">
    <property type="entry name" value="SAM-dependent_MTases_sf"/>
</dbReference>
<reference evidence="15 16" key="1">
    <citation type="submission" date="2014-02" db="EMBL/GenBank/DDBJ databases">
        <title>Draft genome sequence of Lysinibacillus odysseyi NBRC 100172.</title>
        <authorList>
            <person name="Zhang F."/>
            <person name="Wang G."/>
            <person name="Zhang L."/>
        </authorList>
    </citation>
    <scope>NUCLEOTIDE SEQUENCE [LARGE SCALE GENOMIC DNA]</scope>
    <source>
        <strain evidence="15 16">NBRC 100172</strain>
    </source>
</reference>
<dbReference type="InterPro" id="IPR035926">
    <property type="entry name" value="NusB-like_sf"/>
</dbReference>
<dbReference type="Gene3D" id="1.10.940.10">
    <property type="entry name" value="NusB-like"/>
    <property type="match status" value="1"/>
</dbReference>
<evidence type="ECO:0000256" key="6">
    <source>
        <dbReference type="ARBA" id="ARBA00022603"/>
    </source>
</evidence>
<dbReference type="SUPFAM" id="SSF48013">
    <property type="entry name" value="NusB-like"/>
    <property type="match status" value="1"/>
</dbReference>
<organism evidence="15 16">
    <name type="scientific">Lysinibacillus odysseyi 34hs-1 = NBRC 100172</name>
    <dbReference type="NCBI Taxonomy" id="1220589"/>
    <lineage>
        <taxon>Bacteria</taxon>
        <taxon>Bacillati</taxon>
        <taxon>Bacillota</taxon>
        <taxon>Bacilli</taxon>
        <taxon>Bacillales</taxon>
        <taxon>Bacillaceae</taxon>
        <taxon>Lysinibacillus</taxon>
    </lineage>
</organism>
<feature type="binding site" evidence="13">
    <location>
        <position position="315"/>
    </location>
    <ligand>
        <name>S-adenosyl-L-methionine</name>
        <dbReference type="ChEBI" id="CHEBI:59789"/>
    </ligand>
</feature>
<dbReference type="NCBIfam" id="NF011494">
    <property type="entry name" value="PRK14902.1"/>
    <property type="match status" value="1"/>
</dbReference>
<keyword evidence="5" id="KW-0698">rRNA processing</keyword>
<dbReference type="RefSeq" id="WP_036151190.1">
    <property type="nucleotide sequence ID" value="NZ_AVCX01000017.1"/>
</dbReference>
<dbReference type="SUPFAM" id="SSF53335">
    <property type="entry name" value="S-adenosyl-L-methionine-dependent methyltransferases"/>
    <property type="match status" value="1"/>
</dbReference>
<dbReference type="GO" id="GO:0006355">
    <property type="term" value="P:regulation of DNA-templated transcription"/>
    <property type="evidence" value="ECO:0007669"/>
    <property type="project" value="InterPro"/>
</dbReference>
<dbReference type="Gene3D" id="3.40.50.150">
    <property type="entry name" value="Vaccinia Virus protein VP39"/>
    <property type="match status" value="1"/>
</dbReference>
<keyword evidence="16" id="KW-1185">Reference proteome</keyword>
<dbReference type="EC" id="2.1.1.176" evidence="3"/>
<dbReference type="FunFam" id="1.10.940.10:FF:000006">
    <property type="entry name" value="16S rRNA (Cytosine(967)-C(5))-methyltransferase RsmB"/>
    <property type="match status" value="1"/>
</dbReference>
<dbReference type="eggNOG" id="COG0781">
    <property type="taxonomic scope" value="Bacteria"/>
</dbReference>
<keyword evidence="7 13" id="KW-0808">Transferase</keyword>
<dbReference type="AlphaFoldDB" id="A0A0A3JKQ6"/>
<comment type="similarity">
    <text evidence="13">Belongs to the class I-like SAM-binding methyltransferase superfamily. RsmB/NOP family.</text>
</comment>
<evidence type="ECO:0000256" key="8">
    <source>
        <dbReference type="ARBA" id="ARBA00022691"/>
    </source>
</evidence>
<proteinExistence type="inferred from homology"/>
<dbReference type="EMBL" id="JPVP01000046">
    <property type="protein sequence ID" value="KGR87592.1"/>
    <property type="molecule type" value="Genomic_DNA"/>
</dbReference>
<dbReference type="eggNOG" id="COG0144">
    <property type="taxonomic scope" value="Bacteria"/>
</dbReference>
<evidence type="ECO:0000256" key="11">
    <source>
        <dbReference type="ARBA" id="ARBA00031088"/>
    </source>
</evidence>
<keyword evidence="9 13" id="KW-0694">RNA-binding</keyword>
<dbReference type="Pfam" id="PF01029">
    <property type="entry name" value="NusB"/>
    <property type="match status" value="1"/>
</dbReference>
<comment type="caution">
    <text evidence="15">The sequence shown here is derived from an EMBL/GenBank/DDBJ whole genome shotgun (WGS) entry which is preliminary data.</text>
</comment>
<evidence type="ECO:0000256" key="2">
    <source>
        <dbReference type="ARBA" id="ARBA00004496"/>
    </source>
</evidence>
<dbReference type="InterPro" id="IPR054728">
    <property type="entry name" value="RsmB-like_ferredoxin"/>
</dbReference>
<dbReference type="Pfam" id="PF22458">
    <property type="entry name" value="RsmF-B_ferredox"/>
    <property type="match status" value="1"/>
</dbReference>
<dbReference type="GO" id="GO:0003723">
    <property type="term" value="F:RNA binding"/>
    <property type="evidence" value="ECO:0007669"/>
    <property type="project" value="UniProtKB-UniRule"/>
</dbReference>
<feature type="active site" description="Nucleophile" evidence="13">
    <location>
        <position position="387"/>
    </location>
</feature>
<dbReference type="PANTHER" id="PTHR22807:SF53">
    <property type="entry name" value="RIBOSOMAL RNA SMALL SUBUNIT METHYLTRANSFERASE B-RELATED"/>
    <property type="match status" value="1"/>
</dbReference>
<evidence type="ECO:0000256" key="3">
    <source>
        <dbReference type="ARBA" id="ARBA00012140"/>
    </source>
</evidence>
<dbReference type="Gene3D" id="3.30.70.1170">
    <property type="entry name" value="Sun protein, domain 3"/>
    <property type="match status" value="1"/>
</dbReference>
<dbReference type="STRING" id="1220589.CD32_03300"/>
<dbReference type="InterPro" id="IPR006027">
    <property type="entry name" value="NusB_RsmB_TIM44"/>
</dbReference>
<evidence type="ECO:0000256" key="10">
    <source>
        <dbReference type="ARBA" id="ARBA00030399"/>
    </source>
</evidence>
<evidence type="ECO:0000259" key="14">
    <source>
        <dbReference type="PROSITE" id="PS51686"/>
    </source>
</evidence>
<keyword evidence="6 13" id="KW-0489">Methyltransferase</keyword>
<evidence type="ECO:0000313" key="15">
    <source>
        <dbReference type="EMBL" id="KGR87592.1"/>
    </source>
</evidence>
<comment type="subcellular location">
    <subcellularLocation>
        <location evidence="2">Cytoplasm</location>
    </subcellularLocation>
</comment>
<feature type="binding site" evidence="13">
    <location>
        <position position="288"/>
    </location>
    <ligand>
        <name>S-adenosyl-L-methionine</name>
        <dbReference type="ChEBI" id="CHEBI:59789"/>
    </ligand>
</feature>
<evidence type="ECO:0000256" key="13">
    <source>
        <dbReference type="PROSITE-ProRule" id="PRU01023"/>
    </source>
</evidence>
<feature type="domain" description="SAM-dependent MTase RsmB/NOP-type" evidence="14">
    <location>
        <begin position="175"/>
        <end position="449"/>
    </location>
</feature>
<gene>
    <name evidence="15" type="ORF">CD32_03300</name>
</gene>
<dbReference type="PRINTS" id="PR02008">
    <property type="entry name" value="RCMTFAMILY"/>
</dbReference>
<dbReference type="InterPro" id="IPR023267">
    <property type="entry name" value="RCMT"/>
</dbReference>
<evidence type="ECO:0000256" key="7">
    <source>
        <dbReference type="ARBA" id="ARBA00022679"/>
    </source>
</evidence>
<name>A0A0A3JKQ6_9BACI</name>
<dbReference type="NCBIfam" id="TIGR00563">
    <property type="entry name" value="rsmB"/>
    <property type="match status" value="1"/>
</dbReference>
<comment type="catalytic activity">
    <reaction evidence="12">
        <text>cytidine(967) in 16S rRNA + S-adenosyl-L-methionine = 5-methylcytidine(967) in 16S rRNA + S-adenosyl-L-homocysteine + H(+)</text>
        <dbReference type="Rhea" id="RHEA:42748"/>
        <dbReference type="Rhea" id="RHEA-COMP:10219"/>
        <dbReference type="Rhea" id="RHEA-COMP:10220"/>
        <dbReference type="ChEBI" id="CHEBI:15378"/>
        <dbReference type="ChEBI" id="CHEBI:57856"/>
        <dbReference type="ChEBI" id="CHEBI:59789"/>
        <dbReference type="ChEBI" id="CHEBI:74483"/>
        <dbReference type="ChEBI" id="CHEBI:82748"/>
        <dbReference type="EC" id="2.1.1.176"/>
    </reaction>
</comment>
<dbReference type="OrthoDB" id="9810297at2"/>
<dbReference type="GO" id="GO:0005737">
    <property type="term" value="C:cytoplasm"/>
    <property type="evidence" value="ECO:0007669"/>
    <property type="project" value="UniProtKB-SubCell"/>
</dbReference>
<accession>A0A0A3JKQ6</accession>
<dbReference type="InterPro" id="IPR049560">
    <property type="entry name" value="MeTrfase_RsmB-F_NOP2_cat"/>
</dbReference>
<sequence>MSKKKQQIWNGNVRDAALSILLAVDKNQAYSNLLLHQTIEKYKIDAKDRSLLTEMTYGTLQHKLTLDYYLEPFIRGKVDLWVRWLLRLSLYQMEYLTRIPAHAAVNEAVEIAKRRGHQGIASMVNGILRSILRQGVPSTAAIQNPVERLSVETSHPQWLVERWVESYGFEETAAMLHENNIPPVQTVRVNTTRATVEEVLASLEAEGVKAQQSDMMPECIHLTNGTAARTTAFKKGLITIQDESSMLPANVLNAQPGMKVLDMCAAPGGKTTHIAEKMANEGSILAMDLHPHKLDLIDENTARLGLDIVQTAPVDGRKAAEFLAKESYDAVLVDAPCSGLGVMRRKPDIKYTKREEDLESLQTIQLAILDNAVQVLKPGGRLVYSTCTVDKRENEGTVEAFVSAHPEMEREEITNLPEKLLAKQNNGMLQVFPQDFGSDGFFVASFRKKGETI</sequence>
<evidence type="ECO:0000256" key="9">
    <source>
        <dbReference type="ARBA" id="ARBA00022884"/>
    </source>
</evidence>
<dbReference type="FunFam" id="3.40.50.150:FF:000257">
    <property type="entry name" value="16S rRNA methyltransferase"/>
    <property type="match status" value="1"/>
</dbReference>